<dbReference type="Proteomes" id="UP000245081">
    <property type="component" value="Unassembled WGS sequence"/>
</dbReference>
<reference evidence="2 3" key="1">
    <citation type="journal article" date="2018" name="Environ. Microbiol.">
        <title>Isolation and genomic characterization of Novimethylophilus kurashikiensis gen. nov. sp. nov., a new lanthanide-dependent methylotrophic species of Methylophilaceae.</title>
        <authorList>
            <person name="Lv H."/>
            <person name="Sahin N."/>
            <person name="Tani A."/>
        </authorList>
    </citation>
    <scope>NUCLEOTIDE SEQUENCE [LARGE SCALE GENOMIC DNA]</scope>
    <source>
        <strain evidence="2 3">La2-4</strain>
    </source>
</reference>
<evidence type="ECO:0000256" key="1">
    <source>
        <dbReference type="SAM" id="SignalP"/>
    </source>
</evidence>
<dbReference type="RefSeq" id="WP_109013779.1">
    <property type="nucleotide sequence ID" value="NZ_BDOQ01000001.1"/>
</dbReference>
<keyword evidence="1" id="KW-0732">Signal</keyword>
<name>A0A2R5F260_9PROT</name>
<feature type="signal peptide" evidence="1">
    <location>
        <begin position="1"/>
        <end position="30"/>
    </location>
</feature>
<sequence>MRNTGIILALLAALALSACVTINIYFPAAAAEKAADKIIDEVWQIKKGEQKPADQAPAAQPSESK</sequence>
<protein>
    <submittedName>
        <fullName evidence="2">Uncharacterized protein</fullName>
    </submittedName>
</protein>
<organism evidence="2 3">
    <name type="scientific">Novimethylophilus kurashikiensis</name>
    <dbReference type="NCBI Taxonomy" id="1825523"/>
    <lineage>
        <taxon>Bacteria</taxon>
        <taxon>Pseudomonadati</taxon>
        <taxon>Pseudomonadota</taxon>
        <taxon>Betaproteobacteria</taxon>
        <taxon>Nitrosomonadales</taxon>
        <taxon>Methylophilaceae</taxon>
        <taxon>Novimethylophilus</taxon>
    </lineage>
</organism>
<proteinExistence type="predicted"/>
<dbReference type="PROSITE" id="PS51257">
    <property type="entry name" value="PROKAR_LIPOPROTEIN"/>
    <property type="match status" value="1"/>
</dbReference>
<dbReference type="EMBL" id="BDOQ01000001">
    <property type="protein sequence ID" value="GBG12545.1"/>
    <property type="molecule type" value="Genomic_DNA"/>
</dbReference>
<keyword evidence="3" id="KW-1185">Reference proteome</keyword>
<gene>
    <name evidence="2" type="ORF">NMK_0076</name>
</gene>
<dbReference type="AlphaFoldDB" id="A0A2R5F260"/>
<evidence type="ECO:0000313" key="2">
    <source>
        <dbReference type="EMBL" id="GBG12545.1"/>
    </source>
</evidence>
<evidence type="ECO:0000313" key="3">
    <source>
        <dbReference type="Proteomes" id="UP000245081"/>
    </source>
</evidence>
<accession>A0A2R5F260</accession>
<comment type="caution">
    <text evidence="2">The sequence shown here is derived from an EMBL/GenBank/DDBJ whole genome shotgun (WGS) entry which is preliminary data.</text>
</comment>
<feature type="chain" id="PRO_5042459591" evidence="1">
    <location>
        <begin position="31"/>
        <end position="65"/>
    </location>
</feature>